<feature type="signal peptide" evidence="2">
    <location>
        <begin position="1"/>
        <end position="21"/>
    </location>
</feature>
<dbReference type="RefSeq" id="WP_163284313.1">
    <property type="nucleotide sequence ID" value="NZ_JAAGVY010000009.1"/>
</dbReference>
<dbReference type="PROSITE" id="PS51257">
    <property type="entry name" value="PROKAR_LIPOPROTEIN"/>
    <property type="match status" value="1"/>
</dbReference>
<dbReference type="EMBL" id="JAAGVY010000009">
    <property type="protein sequence ID" value="NEN23262.1"/>
    <property type="molecule type" value="Genomic_DNA"/>
</dbReference>
<evidence type="ECO:0000259" key="3">
    <source>
        <dbReference type="Pfam" id="PF13648"/>
    </source>
</evidence>
<protein>
    <recommendedName>
        <fullName evidence="3">Lipocalin-like domain-containing protein</fullName>
    </recommendedName>
</protein>
<feature type="chain" id="PRO_5029490099" description="Lipocalin-like domain-containing protein" evidence="2">
    <location>
        <begin position="22"/>
        <end position="189"/>
    </location>
</feature>
<comment type="caution">
    <text evidence="4">The sequence shown here is derived from an EMBL/GenBank/DDBJ whole genome shotgun (WGS) entry which is preliminary data.</text>
</comment>
<dbReference type="Pfam" id="PF13648">
    <property type="entry name" value="Lipocalin_4"/>
    <property type="match status" value="1"/>
</dbReference>
<evidence type="ECO:0000313" key="4">
    <source>
        <dbReference type="EMBL" id="NEN23262.1"/>
    </source>
</evidence>
<proteinExistence type="predicted"/>
<evidence type="ECO:0000256" key="1">
    <source>
        <dbReference type="SAM" id="MobiDB-lite"/>
    </source>
</evidence>
<feature type="compositionally biased region" description="Gly residues" evidence="1">
    <location>
        <begin position="35"/>
        <end position="60"/>
    </location>
</feature>
<evidence type="ECO:0000256" key="2">
    <source>
        <dbReference type="SAM" id="SignalP"/>
    </source>
</evidence>
<keyword evidence="2" id="KW-0732">Signal</keyword>
<dbReference type="Proteomes" id="UP000486602">
    <property type="component" value="Unassembled WGS sequence"/>
</dbReference>
<dbReference type="AlphaFoldDB" id="A0A7K3WQZ0"/>
<sequence length="189" mass="19865">MKIRLTSKLSIWMFVSMFALASCAKESSDTSTPSGGSGGLGGIGGGGTGGDGTGGGGDTGGSSKTQMLTVKTWKTLSLQINPAIDADGNGTTETDITQFYDVCMLDNFYQFNSNLAYTYDEGPTKCDPNAPQTPESGTWAWNTGETQITLTVPEGTYSLEVATLTTTQLITNQPVTFNSANHTLTVTWN</sequence>
<name>A0A7K3WQZ0_9FLAO</name>
<keyword evidence="5" id="KW-1185">Reference proteome</keyword>
<reference evidence="4 5" key="1">
    <citation type="submission" date="2020-02" db="EMBL/GenBank/DDBJ databases">
        <title>Out from the shadows clarifying the taxonomy of the family Cryomorphaceae and related taxa by utilizing the GTDB taxonomic framework.</title>
        <authorList>
            <person name="Bowman J.P."/>
        </authorList>
    </citation>
    <scope>NUCLEOTIDE SEQUENCE [LARGE SCALE GENOMIC DNA]</scope>
    <source>
        <strain evidence="4 5">QSSC 1-22</strain>
    </source>
</reference>
<dbReference type="InterPro" id="IPR024311">
    <property type="entry name" value="Lipocalin-like"/>
</dbReference>
<feature type="domain" description="Lipocalin-like" evidence="3">
    <location>
        <begin position="89"/>
        <end position="169"/>
    </location>
</feature>
<organism evidence="4 5">
    <name type="scientific">Cryomorpha ignava</name>
    <dbReference type="NCBI Taxonomy" id="101383"/>
    <lineage>
        <taxon>Bacteria</taxon>
        <taxon>Pseudomonadati</taxon>
        <taxon>Bacteroidota</taxon>
        <taxon>Flavobacteriia</taxon>
        <taxon>Flavobacteriales</taxon>
        <taxon>Cryomorphaceae</taxon>
        <taxon>Cryomorpha</taxon>
    </lineage>
</organism>
<evidence type="ECO:0000313" key="5">
    <source>
        <dbReference type="Proteomes" id="UP000486602"/>
    </source>
</evidence>
<feature type="region of interest" description="Disordered" evidence="1">
    <location>
        <begin position="27"/>
        <end position="64"/>
    </location>
</feature>
<gene>
    <name evidence="4" type="ORF">G3O08_07090</name>
</gene>
<accession>A0A7K3WQZ0</accession>